<sequence>MKERTLGNSASRLRASLVEQQTNGWMARSMLYLSVLRKLLAPGATLLPLAGVSLPLMHPVPTALWLINVYVREALSRLDETRARVTSIFGDLLKMDSTKKITKKLAGGAAGTAAWVTNVGNEYGQVLMSVLTAAEGDGLVDMAAGLMRRYRLARKAPPKVLYVDRDCCVAAGTSAVHQMFHEWHELVVRLDVWHLMRRFARGVTTDSHQLYSLFMARLSFAMFEWDAGDVSRLKEAKQSEEGGGRPGGEAFGQGARPSLPAPHQGGSGDRAAPPGGAGRLLGHDGQHGRPLD</sequence>
<evidence type="ECO:0000256" key="1">
    <source>
        <dbReference type="SAM" id="MobiDB-lite"/>
    </source>
</evidence>
<dbReference type="Pfam" id="PF20499">
    <property type="entry name" value="DUF6729"/>
    <property type="match status" value="1"/>
</dbReference>
<evidence type="ECO:0000313" key="4">
    <source>
        <dbReference type="Proteomes" id="UP000465112"/>
    </source>
</evidence>
<protein>
    <recommendedName>
        <fullName evidence="2">DUF6729 domain-containing protein</fullName>
    </recommendedName>
</protein>
<name>A0A6A5DS44_PERFL</name>
<dbReference type="Proteomes" id="UP000465112">
    <property type="component" value="Chromosome 19"/>
</dbReference>
<evidence type="ECO:0000259" key="2">
    <source>
        <dbReference type="Pfam" id="PF20499"/>
    </source>
</evidence>
<feature type="compositionally biased region" description="Basic and acidic residues" evidence="1">
    <location>
        <begin position="281"/>
        <end position="292"/>
    </location>
</feature>
<feature type="domain" description="DUF6729" evidence="2">
    <location>
        <begin position="1"/>
        <end position="75"/>
    </location>
</feature>
<comment type="caution">
    <text evidence="3">The sequence shown here is derived from an EMBL/GenBank/DDBJ whole genome shotgun (WGS) entry which is preliminary data.</text>
</comment>
<keyword evidence="4" id="KW-1185">Reference proteome</keyword>
<dbReference type="EMBL" id="VHII01000019">
    <property type="protein sequence ID" value="KAF1376137.1"/>
    <property type="molecule type" value="Genomic_DNA"/>
</dbReference>
<reference evidence="3 4" key="1">
    <citation type="submission" date="2019-06" db="EMBL/GenBank/DDBJ databases">
        <title>A chromosome-scale genome assembly of the European perch, Perca fluviatilis.</title>
        <authorList>
            <person name="Roques C."/>
            <person name="Zahm M."/>
            <person name="Cabau C."/>
            <person name="Klopp C."/>
            <person name="Bouchez O."/>
            <person name="Donnadieu C."/>
            <person name="Kuhl H."/>
            <person name="Gislard M."/>
            <person name="Guendouz S."/>
            <person name="Journot L."/>
            <person name="Haffray P."/>
            <person name="Bestin A."/>
            <person name="Morvezen R."/>
            <person name="Feron R."/>
            <person name="Wen M."/>
            <person name="Jouanno E."/>
            <person name="Herpin A."/>
            <person name="Schartl M."/>
            <person name="Postlethwait J."/>
            <person name="Schaerlinger B."/>
            <person name="Chardard D."/>
            <person name="Lecocq T."/>
            <person name="Poncet C."/>
            <person name="Jaffrelo L."/>
            <person name="Lampietro C."/>
            <person name="Guiguen Y."/>
        </authorList>
    </citation>
    <scope>NUCLEOTIDE SEQUENCE [LARGE SCALE GENOMIC DNA]</scope>
    <source>
        <tissue evidence="3">Blood</tissue>
    </source>
</reference>
<dbReference type="AlphaFoldDB" id="A0A6A5DS44"/>
<dbReference type="InterPro" id="IPR046616">
    <property type="entry name" value="DUF6729"/>
</dbReference>
<evidence type="ECO:0000313" key="3">
    <source>
        <dbReference type="EMBL" id="KAF1376137.1"/>
    </source>
</evidence>
<accession>A0A6A5DS44</accession>
<gene>
    <name evidence="3" type="ORF">PFLUV_G00227580</name>
</gene>
<proteinExistence type="predicted"/>
<feature type="compositionally biased region" description="Basic and acidic residues" evidence="1">
    <location>
        <begin position="234"/>
        <end position="243"/>
    </location>
</feature>
<dbReference type="PANTHER" id="PTHR24401:SF29">
    <property type="entry name" value="SI:CH211-243P7.3-RELATED"/>
    <property type="match status" value="1"/>
</dbReference>
<organism evidence="3 4">
    <name type="scientific">Perca fluviatilis</name>
    <name type="common">European perch</name>
    <dbReference type="NCBI Taxonomy" id="8168"/>
    <lineage>
        <taxon>Eukaryota</taxon>
        <taxon>Metazoa</taxon>
        <taxon>Chordata</taxon>
        <taxon>Craniata</taxon>
        <taxon>Vertebrata</taxon>
        <taxon>Euteleostomi</taxon>
        <taxon>Actinopterygii</taxon>
        <taxon>Neopterygii</taxon>
        <taxon>Teleostei</taxon>
        <taxon>Neoteleostei</taxon>
        <taxon>Acanthomorphata</taxon>
        <taxon>Eupercaria</taxon>
        <taxon>Perciformes</taxon>
        <taxon>Percoidei</taxon>
        <taxon>Percidae</taxon>
        <taxon>Percinae</taxon>
        <taxon>Perca</taxon>
    </lineage>
</organism>
<dbReference type="PANTHER" id="PTHR24401">
    <property type="entry name" value="SI:CH211-243P7.3-RELATED"/>
    <property type="match status" value="1"/>
</dbReference>
<feature type="region of interest" description="Disordered" evidence="1">
    <location>
        <begin position="234"/>
        <end position="292"/>
    </location>
</feature>